<dbReference type="AlphaFoldDB" id="A0A1H0PWK2"/>
<evidence type="ECO:0000313" key="2">
    <source>
        <dbReference type="Proteomes" id="UP000198741"/>
    </source>
</evidence>
<dbReference type="Proteomes" id="UP000198741">
    <property type="component" value="Chromosome I"/>
</dbReference>
<evidence type="ECO:0000313" key="1">
    <source>
        <dbReference type="EMBL" id="SDP08849.1"/>
    </source>
</evidence>
<reference evidence="1 2" key="1">
    <citation type="submission" date="2016-10" db="EMBL/GenBank/DDBJ databases">
        <authorList>
            <person name="de Groot N.N."/>
        </authorList>
    </citation>
    <scope>NUCLEOTIDE SEQUENCE [LARGE SCALE GENOMIC DNA]</scope>
    <source>
        <strain evidence="2">P4-7,KCTC 19426,CECT 7604</strain>
    </source>
</reference>
<keyword evidence="2" id="KW-1185">Reference proteome</keyword>
<accession>A0A1H0PWK2</accession>
<gene>
    <name evidence="1" type="ORF">SAMN04515671_2910</name>
</gene>
<sequence>MAVTALYTQTGSYSAAVDRLGHSAAFAQTSGAGLLPRDGVIPSATSPLAVVPVSGMNLSVIAGQAMISGYIVSVDAAATVAIAAATTVARTDLVILRVRDIEAGDATSGASVEVVTGVSTATPATPARSLVLARVAVGASVSSITGANLTDTRVYTASAGGLVFLPGALASAPTVPMGQQVYDSVANKIGVNSGTGWSIWAPEDLTRVPIRYEAPMVGGTIAAVGSVVGISNGITIAAKPYAQVLVIDAAAFISTGGAAADVASISARMGGTDVKSVRGAAVGATIVLGMSMDLAANTAISAQLIASKVTGTTSAGFTGNSSLSWMHITAFPA</sequence>
<proteinExistence type="predicted"/>
<dbReference type="STRING" id="1090615.SAMN04515671_2910"/>
<dbReference type="EMBL" id="LT629710">
    <property type="protein sequence ID" value="SDP08849.1"/>
    <property type="molecule type" value="Genomic_DNA"/>
</dbReference>
<name>A0A1H0PWK2_9ACTN</name>
<protein>
    <submittedName>
        <fullName evidence="1">Uncharacterized protein</fullName>
    </submittedName>
</protein>
<organism evidence="1 2">
    <name type="scientific">Nakamurella panacisegetis</name>
    <dbReference type="NCBI Taxonomy" id="1090615"/>
    <lineage>
        <taxon>Bacteria</taxon>
        <taxon>Bacillati</taxon>
        <taxon>Actinomycetota</taxon>
        <taxon>Actinomycetes</taxon>
        <taxon>Nakamurellales</taxon>
        <taxon>Nakamurellaceae</taxon>
        <taxon>Nakamurella</taxon>
    </lineage>
</organism>